<proteinExistence type="predicted"/>
<dbReference type="Proteomes" id="UP001497516">
    <property type="component" value="Chromosome 8"/>
</dbReference>
<evidence type="ECO:0000313" key="2">
    <source>
        <dbReference type="EMBL" id="CAL1407093.1"/>
    </source>
</evidence>
<accession>A0AAV2GBJ3</accession>
<gene>
    <name evidence="2" type="ORF">LTRI10_LOCUS46781</name>
</gene>
<dbReference type="EMBL" id="OZ034821">
    <property type="protein sequence ID" value="CAL1407093.1"/>
    <property type="molecule type" value="Genomic_DNA"/>
</dbReference>
<sequence length="92" mass="9572">MSPKSPSHCHPRPTSTAQQKVQTKMTAAATKTGTAVLGEGVFGDVGAMTVLLPKDIELVDKFDDPLSAIPSSSLSLSGLQFPVRLPNIGLAI</sequence>
<name>A0AAV2GBJ3_9ROSI</name>
<dbReference type="AlphaFoldDB" id="A0AAV2GBJ3"/>
<protein>
    <submittedName>
        <fullName evidence="2">Uncharacterized protein</fullName>
    </submittedName>
</protein>
<reference evidence="2 3" key="1">
    <citation type="submission" date="2024-04" db="EMBL/GenBank/DDBJ databases">
        <authorList>
            <person name="Fracassetti M."/>
        </authorList>
    </citation>
    <scope>NUCLEOTIDE SEQUENCE [LARGE SCALE GENOMIC DNA]</scope>
</reference>
<evidence type="ECO:0000256" key="1">
    <source>
        <dbReference type="SAM" id="MobiDB-lite"/>
    </source>
</evidence>
<organism evidence="2 3">
    <name type="scientific">Linum trigynum</name>
    <dbReference type="NCBI Taxonomy" id="586398"/>
    <lineage>
        <taxon>Eukaryota</taxon>
        <taxon>Viridiplantae</taxon>
        <taxon>Streptophyta</taxon>
        <taxon>Embryophyta</taxon>
        <taxon>Tracheophyta</taxon>
        <taxon>Spermatophyta</taxon>
        <taxon>Magnoliopsida</taxon>
        <taxon>eudicotyledons</taxon>
        <taxon>Gunneridae</taxon>
        <taxon>Pentapetalae</taxon>
        <taxon>rosids</taxon>
        <taxon>fabids</taxon>
        <taxon>Malpighiales</taxon>
        <taxon>Linaceae</taxon>
        <taxon>Linum</taxon>
    </lineage>
</organism>
<feature type="region of interest" description="Disordered" evidence="1">
    <location>
        <begin position="1"/>
        <end position="22"/>
    </location>
</feature>
<keyword evidence="3" id="KW-1185">Reference proteome</keyword>
<evidence type="ECO:0000313" key="3">
    <source>
        <dbReference type="Proteomes" id="UP001497516"/>
    </source>
</evidence>